<feature type="region of interest" description="Disordered" evidence="7">
    <location>
        <begin position="111"/>
        <end position="155"/>
    </location>
</feature>
<dbReference type="PROSITE" id="PS51375">
    <property type="entry name" value="PPR"/>
    <property type="match status" value="2"/>
</dbReference>
<comment type="subcellular location">
    <subcellularLocation>
        <location evidence="1">Mitochondrion</location>
    </subcellularLocation>
</comment>
<accession>A0AAN9IV03</accession>
<dbReference type="Proteomes" id="UP001359559">
    <property type="component" value="Unassembled WGS sequence"/>
</dbReference>
<organism evidence="9 10">
    <name type="scientific">Clitoria ternatea</name>
    <name type="common">Butterfly pea</name>
    <dbReference type="NCBI Taxonomy" id="43366"/>
    <lineage>
        <taxon>Eukaryota</taxon>
        <taxon>Viridiplantae</taxon>
        <taxon>Streptophyta</taxon>
        <taxon>Embryophyta</taxon>
        <taxon>Tracheophyta</taxon>
        <taxon>Spermatophyta</taxon>
        <taxon>Magnoliopsida</taxon>
        <taxon>eudicotyledons</taxon>
        <taxon>Gunneridae</taxon>
        <taxon>Pentapetalae</taxon>
        <taxon>rosids</taxon>
        <taxon>fabids</taxon>
        <taxon>Fabales</taxon>
        <taxon>Fabaceae</taxon>
        <taxon>Papilionoideae</taxon>
        <taxon>50 kb inversion clade</taxon>
        <taxon>NPAAA clade</taxon>
        <taxon>indigoferoid/millettioid clade</taxon>
        <taxon>Phaseoleae</taxon>
        <taxon>Clitoria</taxon>
    </lineage>
</organism>
<dbReference type="PANTHER" id="PTHR45717:SF58">
    <property type="entry name" value="DNA-BINDING PROTEIN"/>
    <property type="match status" value="1"/>
</dbReference>
<evidence type="ECO:0000256" key="3">
    <source>
        <dbReference type="ARBA" id="ARBA00022737"/>
    </source>
</evidence>
<dbReference type="InterPro" id="IPR002885">
    <property type="entry name" value="PPR_rpt"/>
</dbReference>
<feature type="repeat" description="PPR" evidence="6">
    <location>
        <begin position="274"/>
        <end position="308"/>
    </location>
</feature>
<dbReference type="Pfam" id="PF17177">
    <property type="entry name" value="PPR_long"/>
    <property type="match status" value="1"/>
</dbReference>
<reference evidence="9 10" key="1">
    <citation type="submission" date="2024-01" db="EMBL/GenBank/DDBJ databases">
        <title>The genomes of 5 underutilized Papilionoideae crops provide insights into root nodulation and disease resistance.</title>
        <authorList>
            <person name="Yuan L."/>
        </authorList>
    </citation>
    <scope>NUCLEOTIDE SEQUENCE [LARGE SCALE GENOMIC DNA]</scope>
    <source>
        <strain evidence="9">LY-2023</strain>
        <tissue evidence="9">Leaf</tissue>
    </source>
</reference>
<dbReference type="PANTHER" id="PTHR45717">
    <property type="entry name" value="OS12G0527900 PROTEIN"/>
    <property type="match status" value="1"/>
</dbReference>
<evidence type="ECO:0000256" key="2">
    <source>
        <dbReference type="ARBA" id="ARBA00007626"/>
    </source>
</evidence>
<comment type="caution">
    <text evidence="9">The sequence shown here is derived from an EMBL/GenBank/DDBJ whole genome shotgun (WGS) entry which is preliminary data.</text>
</comment>
<evidence type="ECO:0000256" key="5">
    <source>
        <dbReference type="ARBA" id="ARBA00023128"/>
    </source>
</evidence>
<evidence type="ECO:0000256" key="7">
    <source>
        <dbReference type="SAM" id="MobiDB-lite"/>
    </source>
</evidence>
<dbReference type="InterPro" id="IPR011990">
    <property type="entry name" value="TPR-like_helical_dom_sf"/>
</dbReference>
<dbReference type="AlphaFoldDB" id="A0AAN9IV03"/>
<feature type="repeat" description="PPR" evidence="6">
    <location>
        <begin position="343"/>
        <end position="377"/>
    </location>
</feature>
<feature type="compositionally biased region" description="Acidic residues" evidence="7">
    <location>
        <begin position="115"/>
        <end position="130"/>
    </location>
</feature>
<dbReference type="InterPro" id="IPR033443">
    <property type="entry name" value="PROP1-like_PPR_dom"/>
</dbReference>
<evidence type="ECO:0000259" key="8">
    <source>
        <dbReference type="Pfam" id="PF17177"/>
    </source>
</evidence>
<gene>
    <name evidence="9" type="ORF">RJT34_21859</name>
</gene>
<feature type="domain" description="PROP1-like PPR" evidence="8">
    <location>
        <begin position="277"/>
        <end position="438"/>
    </location>
</feature>
<evidence type="ECO:0000313" key="9">
    <source>
        <dbReference type="EMBL" id="KAK7286681.1"/>
    </source>
</evidence>
<proteinExistence type="inferred from homology"/>
<dbReference type="Gene3D" id="1.25.40.10">
    <property type="entry name" value="Tetratricopeptide repeat domain"/>
    <property type="match status" value="2"/>
</dbReference>
<comment type="similarity">
    <text evidence="2">Belongs to the PPR family. P subfamily.</text>
</comment>
<name>A0AAN9IV03_CLITE</name>
<dbReference type="NCBIfam" id="TIGR00756">
    <property type="entry name" value="PPR"/>
    <property type="match status" value="1"/>
</dbReference>
<keyword evidence="3" id="KW-0677">Repeat</keyword>
<feature type="compositionally biased region" description="Acidic residues" evidence="7">
    <location>
        <begin position="143"/>
        <end position="155"/>
    </location>
</feature>
<dbReference type="GO" id="GO:0003729">
    <property type="term" value="F:mRNA binding"/>
    <property type="evidence" value="ECO:0007669"/>
    <property type="project" value="UniProtKB-ARBA"/>
</dbReference>
<dbReference type="FunFam" id="1.25.40.10:FF:000394">
    <property type="entry name" value="Pentatricopeptide repeat-containing protein, mitochondrial"/>
    <property type="match status" value="1"/>
</dbReference>
<protein>
    <recommendedName>
        <fullName evidence="8">PROP1-like PPR domain-containing protein</fullName>
    </recommendedName>
</protein>
<dbReference type="FunFam" id="1.25.40.10:FF:000744">
    <property type="entry name" value="Pentatricopeptide repeat-containing protein, mitochondrial"/>
    <property type="match status" value="1"/>
</dbReference>
<dbReference type="SUPFAM" id="SSF48452">
    <property type="entry name" value="TPR-like"/>
    <property type="match status" value="1"/>
</dbReference>
<sequence length="641" mass="73354">MAEISSTSLYSSSRQRRVLTRVQQLPSFTASRLRYQTMWALRRASIPLRNRGFNLRASCVKLARTTSVEQHSAIPESLGVTNDGNLLPNVCYHSGFTSLNFTVSRRELSSSSINENDDLEDGFSELEEPSADGNENASLSSSEESDSDSDSEDVDEPFNEINEQAQNKGRHGRVESELAQEIMNAPGLSIYLVLDKWVDEGKELNRQEISLAMFILRQCKMYGRALQLSEWLESKKQLDFIERDYASRVDLIAKVRGLQKAEVYIESVPKSSRGEIIYRTLLANCVNQNDIKKAEEIFNKMKDLGFSVSVFACNQLLYLYKRQDKKKIADVLLLMENENIKPSPRTYEILIDVKGQSRDIDGMDQIVERMKAGGIEPDIHVQAVLVRHYIAAELQDKAETLLKEMEGEDLNQNRWMYRILLPLYANLGKVDDVRRIWKVCETKARLQDCLAAIEAWGKLNKVDEAEEVFEQMLKRWKLSSKTGSALLKVYADNKMLMKGKDLIRRMADSGCRIGPWTWDAIVKLYVQAGEVEKADLILHKATQQSPMKPIFSTYLTILEQYAKRGDVHNSEKIFLRMKQADFSSRGKMYQVLMQAYINAKLPAYGIRDRMKADNIFPNRNLLNQLVLVDGFRKNPISELFD</sequence>
<evidence type="ECO:0000313" key="10">
    <source>
        <dbReference type="Proteomes" id="UP001359559"/>
    </source>
</evidence>
<evidence type="ECO:0000256" key="4">
    <source>
        <dbReference type="ARBA" id="ARBA00022946"/>
    </source>
</evidence>
<evidence type="ECO:0000256" key="1">
    <source>
        <dbReference type="ARBA" id="ARBA00004173"/>
    </source>
</evidence>
<keyword evidence="10" id="KW-1185">Reference proteome</keyword>
<keyword evidence="4" id="KW-0809">Transit peptide</keyword>
<evidence type="ECO:0000256" key="6">
    <source>
        <dbReference type="PROSITE-ProRule" id="PRU00708"/>
    </source>
</evidence>
<keyword evidence="5" id="KW-0496">Mitochondrion</keyword>
<dbReference type="Pfam" id="PF01535">
    <property type="entry name" value="PPR"/>
    <property type="match status" value="4"/>
</dbReference>
<dbReference type="EMBL" id="JAYKXN010000005">
    <property type="protein sequence ID" value="KAK7286681.1"/>
    <property type="molecule type" value="Genomic_DNA"/>
</dbReference>
<dbReference type="GO" id="GO:0005739">
    <property type="term" value="C:mitochondrion"/>
    <property type="evidence" value="ECO:0007669"/>
    <property type="project" value="UniProtKB-SubCell"/>
</dbReference>